<dbReference type="InterPro" id="IPR044922">
    <property type="entry name" value="DUF2063_N_sf"/>
</dbReference>
<organism evidence="2 3">
    <name type="scientific">Silvibacterium bohemicum</name>
    <dbReference type="NCBI Taxonomy" id="1577686"/>
    <lineage>
        <taxon>Bacteria</taxon>
        <taxon>Pseudomonadati</taxon>
        <taxon>Acidobacteriota</taxon>
        <taxon>Terriglobia</taxon>
        <taxon>Terriglobales</taxon>
        <taxon>Acidobacteriaceae</taxon>
        <taxon>Silvibacterium</taxon>
    </lineage>
</organism>
<feature type="domain" description="Putative DNA-binding" evidence="1">
    <location>
        <begin position="5"/>
        <end position="93"/>
    </location>
</feature>
<dbReference type="Gene3D" id="1.10.150.690">
    <property type="entry name" value="DUF2063"/>
    <property type="match status" value="1"/>
</dbReference>
<accession>A0A841JYI9</accession>
<gene>
    <name evidence="2" type="ORF">HNQ77_000978</name>
</gene>
<dbReference type="EMBL" id="JACHEK010000002">
    <property type="protein sequence ID" value="MBB6143034.1"/>
    <property type="molecule type" value="Genomic_DNA"/>
</dbReference>
<sequence>MLYDFQRSFASGLLTERAREAPPDGLRVDALGFEVYVHHARASLCIAIEEAFPITKRLVGADFFTAMAGQFVTAHPPTQGWLSSYGEAFPRFVAQYPAAADLAYLADVARIEWARVRAASAPDDPGLDLKSLATLDEAALGSLCLSLHGAATLVCSLFPVFDIWQAHLHVDGDDQVPEIDLAAGPQHVLVTRAGPLEVNVSVLYPSDAAFMAALMKNESFAAACEVAVSTETDYDLGSRLGDLVCRRALAALPSLGIPGGRTASRFSPPTSIDLDCAWSARE</sequence>
<reference evidence="2 3" key="1">
    <citation type="submission" date="2020-08" db="EMBL/GenBank/DDBJ databases">
        <title>Genomic Encyclopedia of Type Strains, Phase IV (KMG-IV): sequencing the most valuable type-strain genomes for metagenomic binning, comparative biology and taxonomic classification.</title>
        <authorList>
            <person name="Goeker M."/>
        </authorList>
    </citation>
    <scope>NUCLEOTIDE SEQUENCE [LARGE SCALE GENOMIC DNA]</scope>
    <source>
        <strain evidence="2 3">DSM 103733</strain>
    </source>
</reference>
<protein>
    <recommendedName>
        <fullName evidence="1">Putative DNA-binding domain-containing protein</fullName>
    </recommendedName>
</protein>
<evidence type="ECO:0000313" key="3">
    <source>
        <dbReference type="Proteomes" id="UP000538666"/>
    </source>
</evidence>
<dbReference type="Pfam" id="PF09836">
    <property type="entry name" value="DUF2063"/>
    <property type="match status" value="1"/>
</dbReference>
<name>A0A841JYI9_9BACT</name>
<comment type="caution">
    <text evidence="2">The sequence shown here is derived from an EMBL/GenBank/DDBJ whole genome shotgun (WGS) entry which is preliminary data.</text>
</comment>
<dbReference type="AlphaFoldDB" id="A0A841JYI9"/>
<evidence type="ECO:0000313" key="2">
    <source>
        <dbReference type="EMBL" id="MBB6143034.1"/>
    </source>
</evidence>
<evidence type="ECO:0000259" key="1">
    <source>
        <dbReference type="Pfam" id="PF09836"/>
    </source>
</evidence>
<dbReference type="RefSeq" id="WP_050061978.1">
    <property type="nucleotide sequence ID" value="NZ_JACHEK010000002.1"/>
</dbReference>
<dbReference type="InterPro" id="IPR018640">
    <property type="entry name" value="DUF2063"/>
</dbReference>
<keyword evidence="3" id="KW-1185">Reference proteome</keyword>
<dbReference type="Proteomes" id="UP000538666">
    <property type="component" value="Unassembled WGS sequence"/>
</dbReference>
<proteinExistence type="predicted"/>